<dbReference type="GO" id="GO:0009103">
    <property type="term" value="P:lipopolysaccharide biosynthetic process"/>
    <property type="evidence" value="ECO:0007669"/>
    <property type="project" value="TreeGrafter"/>
</dbReference>
<accession>A0A6N8TJX2</accession>
<organism evidence="4 5">
    <name type="scientific">Shinella zoogloeoides</name>
    <name type="common">Crabtreella saccharophila</name>
    <dbReference type="NCBI Taxonomy" id="352475"/>
    <lineage>
        <taxon>Bacteria</taxon>
        <taxon>Pseudomonadati</taxon>
        <taxon>Pseudomonadota</taxon>
        <taxon>Alphaproteobacteria</taxon>
        <taxon>Hyphomicrobiales</taxon>
        <taxon>Rhizobiaceae</taxon>
        <taxon>Shinella</taxon>
    </lineage>
</organism>
<proteinExistence type="predicted"/>
<dbReference type="InterPro" id="IPR001296">
    <property type="entry name" value="Glyco_trans_1"/>
</dbReference>
<dbReference type="SUPFAM" id="SSF53756">
    <property type="entry name" value="UDP-Glycosyltransferase/glycogen phosphorylase"/>
    <property type="match status" value="1"/>
</dbReference>
<name>A0A6N8TJX2_SHIZO</name>
<evidence type="ECO:0000313" key="5">
    <source>
        <dbReference type="Proteomes" id="UP000440304"/>
    </source>
</evidence>
<evidence type="ECO:0000259" key="2">
    <source>
        <dbReference type="Pfam" id="PF00534"/>
    </source>
</evidence>
<evidence type="ECO:0000259" key="3">
    <source>
        <dbReference type="Pfam" id="PF13579"/>
    </source>
</evidence>
<protein>
    <submittedName>
        <fullName evidence="4">Glycosyltransferase</fullName>
    </submittedName>
</protein>
<comment type="caution">
    <text evidence="4">The sequence shown here is derived from an EMBL/GenBank/DDBJ whole genome shotgun (WGS) entry which is preliminary data.</text>
</comment>
<evidence type="ECO:0000256" key="1">
    <source>
        <dbReference type="ARBA" id="ARBA00022679"/>
    </source>
</evidence>
<dbReference type="Pfam" id="PF13579">
    <property type="entry name" value="Glyco_trans_4_4"/>
    <property type="match status" value="1"/>
</dbReference>
<dbReference type="Gene3D" id="3.40.50.2000">
    <property type="entry name" value="Glycogen Phosphorylase B"/>
    <property type="match status" value="2"/>
</dbReference>
<keyword evidence="1 4" id="KW-0808">Transferase</keyword>
<dbReference type="PANTHER" id="PTHR46401">
    <property type="entry name" value="GLYCOSYLTRANSFERASE WBBK-RELATED"/>
    <property type="match status" value="1"/>
</dbReference>
<dbReference type="PANTHER" id="PTHR46401:SF2">
    <property type="entry name" value="GLYCOSYLTRANSFERASE WBBK-RELATED"/>
    <property type="match status" value="1"/>
</dbReference>
<reference evidence="4 5" key="1">
    <citation type="submission" date="2019-12" db="EMBL/GenBank/DDBJ databases">
        <title>Shinella granuli gen. nov., sp. nov., and proposal of the reclassification of Zoogloea ramigera ATCC 19623 as Shinella zoogloeoides sp. nov.</title>
        <authorList>
            <person name="Gao J."/>
        </authorList>
    </citation>
    <scope>NUCLEOTIDE SEQUENCE [LARGE SCALE GENOMIC DNA]</scope>
    <source>
        <strain evidence="4 5">DSM 287</strain>
    </source>
</reference>
<feature type="domain" description="Glycosyl transferase family 1" evidence="2">
    <location>
        <begin position="226"/>
        <end position="386"/>
    </location>
</feature>
<feature type="domain" description="Glycosyltransferase subfamily 4-like N-terminal" evidence="3">
    <location>
        <begin position="17"/>
        <end position="211"/>
    </location>
</feature>
<dbReference type="GO" id="GO:0016757">
    <property type="term" value="F:glycosyltransferase activity"/>
    <property type="evidence" value="ECO:0007669"/>
    <property type="project" value="UniProtKB-ARBA"/>
</dbReference>
<sequence>MSHADIVMFTLDRQIDRRIMLAAGTMRDAGLSVRLFAPAEGALEGEPDWITRIGARPTAGVQPASVRLSGAQYDGPSFLAAGLGVYRFLRDRLPFLRGFMRLAVRTLAGGPERPYPLLFRGAIEKAPARLYIAHDLPMLPVALAARERHGGKVIFDSHELFPEQEFSAHEQKAWRRVEARHIGKADAVITVNASIGRELARRHGIADPVIVHNAERRDGAPVREERNRLRAALSLPADVPVLLYQGGLAPSRNLDMLVMALARLRRQTTALVFLGDGAAKPVLEATTRRLNLCSRVFFHPAVPQASLLSLTQGADFGIIPYQTNCLNNELCTPNKLFEFIMAGVPVIATDLREIRGIVTGYGMGVVGDTSTPEAFARLIDGALDSAAARKGEWAAGLQRASRELCWEREGEKYLAVVRALLAPKTHGPAFDESMP</sequence>
<dbReference type="AlphaFoldDB" id="A0A6N8TJX2"/>
<dbReference type="EMBL" id="WUML01000029">
    <property type="protein sequence ID" value="MXO02725.1"/>
    <property type="molecule type" value="Genomic_DNA"/>
</dbReference>
<dbReference type="InterPro" id="IPR028098">
    <property type="entry name" value="Glyco_trans_4-like_N"/>
</dbReference>
<gene>
    <name evidence="4" type="ORF">GR156_20640</name>
</gene>
<dbReference type="Pfam" id="PF00534">
    <property type="entry name" value="Glycos_transf_1"/>
    <property type="match status" value="1"/>
</dbReference>
<evidence type="ECO:0000313" key="4">
    <source>
        <dbReference type="EMBL" id="MXO02725.1"/>
    </source>
</evidence>
<dbReference type="Proteomes" id="UP000440304">
    <property type="component" value="Unassembled WGS sequence"/>
</dbReference>
<dbReference type="OrthoDB" id="9783380at2"/>
<dbReference type="RefSeq" id="WP_160787946.1">
    <property type="nucleotide sequence ID" value="NZ_CP086610.1"/>
</dbReference>